<dbReference type="EMBL" id="JAYFUM010000017">
    <property type="protein sequence ID" value="MEA5140354.1"/>
    <property type="molecule type" value="Genomic_DNA"/>
</dbReference>
<keyword evidence="1" id="KW-1133">Transmembrane helix</keyword>
<keyword evidence="3" id="KW-1185">Reference proteome</keyword>
<keyword evidence="1" id="KW-0812">Transmembrane</keyword>
<comment type="caution">
    <text evidence="2">The sequence shown here is derived from an EMBL/GenBank/DDBJ whole genome shotgun (WGS) entry which is preliminary data.</text>
</comment>
<evidence type="ECO:0000313" key="2">
    <source>
        <dbReference type="EMBL" id="MEA5140354.1"/>
    </source>
</evidence>
<feature type="transmembrane region" description="Helical" evidence="1">
    <location>
        <begin position="54"/>
        <end position="73"/>
    </location>
</feature>
<keyword evidence="1" id="KW-0472">Membrane</keyword>
<evidence type="ECO:0008006" key="4">
    <source>
        <dbReference type="Google" id="ProtNLM"/>
    </source>
</evidence>
<evidence type="ECO:0000256" key="1">
    <source>
        <dbReference type="SAM" id="Phobius"/>
    </source>
</evidence>
<dbReference type="Proteomes" id="UP001302949">
    <property type="component" value="Unassembled WGS sequence"/>
</dbReference>
<evidence type="ECO:0000313" key="3">
    <source>
        <dbReference type="Proteomes" id="UP001302949"/>
    </source>
</evidence>
<protein>
    <recommendedName>
        <fullName evidence="4">Anti-sigma factor</fullName>
    </recommendedName>
</protein>
<gene>
    <name evidence="2" type="ORF">VB248_14475</name>
</gene>
<dbReference type="RefSeq" id="WP_323297509.1">
    <property type="nucleotide sequence ID" value="NZ_JAYFUM010000017.1"/>
</dbReference>
<organism evidence="2 3">
    <name type="scientific">Arcicella rigui</name>
    <dbReference type="NCBI Taxonomy" id="797020"/>
    <lineage>
        <taxon>Bacteria</taxon>
        <taxon>Pseudomonadati</taxon>
        <taxon>Bacteroidota</taxon>
        <taxon>Cytophagia</taxon>
        <taxon>Cytophagales</taxon>
        <taxon>Flectobacillaceae</taxon>
        <taxon>Arcicella</taxon>
    </lineage>
</organism>
<reference evidence="2 3" key="1">
    <citation type="submission" date="2023-12" db="EMBL/GenBank/DDBJ databases">
        <title>Novel species of the genus Arcicella isolated from rivers.</title>
        <authorList>
            <person name="Lu H."/>
        </authorList>
    </citation>
    <scope>NUCLEOTIDE SEQUENCE [LARGE SCALE GENOMIC DNA]</scope>
    <source>
        <strain evidence="2 3">KCTC 23307</strain>
    </source>
</reference>
<accession>A0ABU5QBY5</accession>
<name>A0ABU5QBY5_9BACT</name>
<proteinExistence type="predicted"/>
<sequence length="210" mass="23626">MMNDFTNNSFEEQWQKAFDDASLTPSDSVWEKIEQGLSIEETPLPQSPKNTFPWSYFGAVLAVLLGVGSWLFIQETQLQAEEPVEIQEKQVIKMPESTHSTSVIAQKENVRKPLNLPTKANLAVPQKEEVPEEQPNVLPEEIEPERIKLADSISTLSPLPVKKLTGSFQTPPVEIQTETTPYYEPTKPKPKKNSILKNVKISVGIGTYQH</sequence>